<gene>
    <name evidence="2" type="ORF">BOTCAL_0012g00050</name>
</gene>
<reference evidence="2 3" key="1">
    <citation type="submission" date="2017-11" db="EMBL/GenBank/DDBJ databases">
        <title>Comparative genomics of Botrytis spp.</title>
        <authorList>
            <person name="Valero-Jimenez C.A."/>
            <person name="Tapia P."/>
            <person name="Veloso J."/>
            <person name="Silva-Moreno E."/>
            <person name="Staats M."/>
            <person name="Valdes J.H."/>
            <person name="Van Kan J.A.L."/>
        </authorList>
    </citation>
    <scope>NUCLEOTIDE SEQUENCE [LARGE SCALE GENOMIC DNA]</scope>
    <source>
        <strain evidence="2 3">MUCL2830</strain>
    </source>
</reference>
<accession>A0A4Y8DFZ2</accession>
<dbReference type="EMBL" id="PHWZ01000012">
    <property type="protein sequence ID" value="TEY85751.1"/>
    <property type="molecule type" value="Genomic_DNA"/>
</dbReference>
<evidence type="ECO:0000256" key="1">
    <source>
        <dbReference type="SAM" id="MobiDB-lite"/>
    </source>
</evidence>
<proteinExistence type="predicted"/>
<dbReference type="AlphaFoldDB" id="A0A4Y8DFZ2"/>
<evidence type="ECO:0000313" key="3">
    <source>
        <dbReference type="Proteomes" id="UP000297299"/>
    </source>
</evidence>
<feature type="region of interest" description="Disordered" evidence="1">
    <location>
        <begin position="62"/>
        <end position="98"/>
    </location>
</feature>
<name>A0A4Y8DFZ2_9HELO</name>
<evidence type="ECO:0000313" key="2">
    <source>
        <dbReference type="EMBL" id="TEY85751.1"/>
    </source>
</evidence>
<feature type="compositionally biased region" description="Basic and acidic residues" evidence="1">
    <location>
        <begin position="64"/>
        <end position="86"/>
    </location>
</feature>
<comment type="caution">
    <text evidence="2">The sequence shown here is derived from an EMBL/GenBank/DDBJ whole genome shotgun (WGS) entry which is preliminary data.</text>
</comment>
<dbReference type="Proteomes" id="UP000297299">
    <property type="component" value="Unassembled WGS sequence"/>
</dbReference>
<protein>
    <submittedName>
        <fullName evidence="2">Uncharacterized protein</fullName>
    </submittedName>
</protein>
<sequence length="98" mass="10882">MGNVNPDLGDVAQEGNYAKKHLPIAIGSHHSSVRNLGEYFRAVYHQMRLEEEVKVTSLRVRQGKSGERKLTAAVEERAKNISDKGAEVQGGSRHNERS</sequence>
<keyword evidence="3" id="KW-1185">Reference proteome</keyword>
<organism evidence="2 3">
    <name type="scientific">Botryotinia calthae</name>
    <dbReference type="NCBI Taxonomy" id="38488"/>
    <lineage>
        <taxon>Eukaryota</taxon>
        <taxon>Fungi</taxon>
        <taxon>Dikarya</taxon>
        <taxon>Ascomycota</taxon>
        <taxon>Pezizomycotina</taxon>
        <taxon>Leotiomycetes</taxon>
        <taxon>Helotiales</taxon>
        <taxon>Sclerotiniaceae</taxon>
        <taxon>Botryotinia</taxon>
    </lineage>
</organism>